<dbReference type="Proteomes" id="UP000676325">
    <property type="component" value="Unassembled WGS sequence"/>
</dbReference>
<reference evidence="3" key="1">
    <citation type="submission" date="2021-04" db="EMBL/GenBank/DDBJ databases">
        <title>Genome based classification of Actinospica acidithermotolerans sp. nov., an actinobacterium isolated from an Indonesian hot spring.</title>
        <authorList>
            <person name="Kusuma A.B."/>
            <person name="Putra K.E."/>
            <person name="Nafisah S."/>
            <person name="Loh J."/>
            <person name="Nouioui I."/>
            <person name="Goodfellow M."/>
        </authorList>
    </citation>
    <scope>NUCLEOTIDE SEQUENCE</scope>
    <source>
        <strain evidence="3">MGRD01-02</strain>
    </source>
</reference>
<keyword evidence="2" id="KW-0812">Transmembrane</keyword>
<evidence type="ECO:0000313" key="4">
    <source>
        <dbReference type="Proteomes" id="UP000676325"/>
    </source>
</evidence>
<keyword evidence="4" id="KW-1185">Reference proteome</keyword>
<feature type="transmembrane region" description="Helical" evidence="2">
    <location>
        <begin position="62"/>
        <end position="82"/>
    </location>
</feature>
<feature type="compositionally biased region" description="Basic and acidic residues" evidence="1">
    <location>
        <begin position="9"/>
        <end position="34"/>
    </location>
</feature>
<feature type="region of interest" description="Disordered" evidence="1">
    <location>
        <begin position="90"/>
        <end position="130"/>
    </location>
</feature>
<keyword evidence="2" id="KW-0472">Membrane</keyword>
<evidence type="ECO:0000256" key="2">
    <source>
        <dbReference type="SAM" id="Phobius"/>
    </source>
</evidence>
<dbReference type="AlphaFoldDB" id="A0A941INF5"/>
<sequence length="130" mass="13983">MEAVMDFPEEPRPARDPRTPDSHGPRPPRGEHETEAWLRRELAFLYGVERKILRRTRIRKEAWRAAAVAAILAMFAACWYLAAVSSNSLSSSSDACATKTATSSSASSQSSHLTGGSSAAAAKSTRACSS</sequence>
<name>A0A941INF5_9ACTN</name>
<organism evidence="3 4">
    <name type="scientific">Actinospica acidithermotolerans</name>
    <dbReference type="NCBI Taxonomy" id="2828514"/>
    <lineage>
        <taxon>Bacteria</taxon>
        <taxon>Bacillati</taxon>
        <taxon>Actinomycetota</taxon>
        <taxon>Actinomycetes</taxon>
        <taxon>Catenulisporales</taxon>
        <taxon>Actinospicaceae</taxon>
        <taxon>Actinospica</taxon>
    </lineage>
</organism>
<accession>A0A941INF5</accession>
<dbReference type="EMBL" id="JAGSOH010000086">
    <property type="protein sequence ID" value="MBR7829451.1"/>
    <property type="molecule type" value="Genomic_DNA"/>
</dbReference>
<proteinExistence type="predicted"/>
<comment type="caution">
    <text evidence="3">The sequence shown here is derived from an EMBL/GenBank/DDBJ whole genome shotgun (WGS) entry which is preliminary data.</text>
</comment>
<gene>
    <name evidence="3" type="ORF">KDK95_24305</name>
</gene>
<evidence type="ECO:0000313" key="3">
    <source>
        <dbReference type="EMBL" id="MBR7829451.1"/>
    </source>
</evidence>
<dbReference type="RefSeq" id="WP_212520585.1">
    <property type="nucleotide sequence ID" value="NZ_JAGSOH010000086.1"/>
</dbReference>
<feature type="region of interest" description="Disordered" evidence="1">
    <location>
        <begin position="1"/>
        <end position="34"/>
    </location>
</feature>
<evidence type="ECO:0000256" key="1">
    <source>
        <dbReference type="SAM" id="MobiDB-lite"/>
    </source>
</evidence>
<protein>
    <submittedName>
        <fullName evidence="3">Uncharacterized protein</fullName>
    </submittedName>
</protein>
<keyword evidence="2" id="KW-1133">Transmembrane helix</keyword>